<evidence type="ECO:0000256" key="10">
    <source>
        <dbReference type="ARBA" id="ARBA00022801"/>
    </source>
</evidence>
<keyword evidence="12" id="KW-0238">DNA-binding</keyword>
<dbReference type="InterPro" id="IPR049912">
    <property type="entry name" value="CRESS_DNA_REP"/>
</dbReference>
<evidence type="ECO:0000259" key="13">
    <source>
        <dbReference type="PROSITE" id="PS52020"/>
    </source>
</evidence>
<dbReference type="GO" id="GO:0006260">
    <property type="term" value="P:DNA replication"/>
    <property type="evidence" value="ECO:0007669"/>
    <property type="project" value="UniProtKB-KW"/>
</dbReference>
<evidence type="ECO:0000256" key="2">
    <source>
        <dbReference type="ARBA" id="ARBA00022562"/>
    </source>
</evidence>
<keyword evidence="10" id="KW-0378">Hydrolase</keyword>
<evidence type="ECO:0000256" key="8">
    <source>
        <dbReference type="ARBA" id="ARBA00022741"/>
    </source>
</evidence>
<dbReference type="GO" id="GO:0016787">
    <property type="term" value="F:hydrolase activity"/>
    <property type="evidence" value="ECO:0007669"/>
    <property type="project" value="UniProtKB-KW"/>
</dbReference>
<dbReference type="SUPFAM" id="SSF55464">
    <property type="entry name" value="Origin of replication-binding domain, RBD-like"/>
    <property type="match status" value="1"/>
</dbReference>
<keyword evidence="9" id="KW-0255">Endonuclease</keyword>
<keyword evidence="7" id="KW-0479">Metal-binding</keyword>
<evidence type="ECO:0000256" key="9">
    <source>
        <dbReference type="ARBA" id="ARBA00022759"/>
    </source>
</evidence>
<dbReference type="PROSITE" id="PS52020">
    <property type="entry name" value="CRESS_DNA_REP"/>
    <property type="match status" value="1"/>
</dbReference>
<keyword evidence="4" id="KW-0548">Nucleotidyltransferase</keyword>
<feature type="domain" description="CRESS-DNA virus Rep endonuclease" evidence="13">
    <location>
        <begin position="5"/>
        <end position="111"/>
    </location>
</feature>
<evidence type="ECO:0000256" key="1">
    <source>
        <dbReference type="ARBA" id="ARBA00004147"/>
    </source>
</evidence>
<dbReference type="GO" id="GO:0046872">
    <property type="term" value="F:metal ion binding"/>
    <property type="evidence" value="ECO:0007669"/>
    <property type="project" value="UniProtKB-KW"/>
</dbReference>
<protein>
    <submittedName>
        <fullName evidence="14">Replication-associated protein</fullName>
    </submittedName>
</protein>
<evidence type="ECO:0000313" key="14">
    <source>
        <dbReference type="EMBL" id="QTE03613.1"/>
    </source>
</evidence>
<organism evidence="14">
    <name type="scientific">Ficedula parva Genomoviridae sp</name>
    <dbReference type="NCBI Taxonomy" id="2814952"/>
    <lineage>
        <taxon>Viruses</taxon>
        <taxon>Monodnaviria</taxon>
        <taxon>Shotokuvirae</taxon>
        <taxon>Cressdnaviricota</taxon>
        <taxon>Repensiviricetes</taxon>
        <taxon>Geplafuvirales</taxon>
        <taxon>Genomoviridae</taxon>
    </lineage>
</organism>
<evidence type="ECO:0000256" key="11">
    <source>
        <dbReference type="ARBA" id="ARBA00023124"/>
    </source>
</evidence>
<keyword evidence="5" id="KW-0235">DNA replication</keyword>
<evidence type="ECO:0000256" key="3">
    <source>
        <dbReference type="ARBA" id="ARBA00022679"/>
    </source>
</evidence>
<evidence type="ECO:0000256" key="6">
    <source>
        <dbReference type="ARBA" id="ARBA00022722"/>
    </source>
</evidence>
<dbReference type="EMBL" id="MW182926">
    <property type="protein sequence ID" value="QTE03613.1"/>
    <property type="molecule type" value="Genomic_DNA"/>
</dbReference>
<dbReference type="GO" id="GO:0042025">
    <property type="term" value="C:host cell nucleus"/>
    <property type="evidence" value="ECO:0007669"/>
    <property type="project" value="UniProtKB-SubCell"/>
</dbReference>
<keyword evidence="11" id="KW-0190">Covalent protein-DNA linkage</keyword>
<comment type="subcellular location">
    <subcellularLocation>
        <location evidence="1">Host nucleus</location>
    </subcellularLocation>
</comment>
<keyword evidence="8" id="KW-0547">Nucleotide-binding</keyword>
<name>A0A8A4XBL3_9VIRU</name>
<reference evidence="14" key="1">
    <citation type="submission" date="2020-10" db="EMBL/GenBank/DDBJ databases">
        <title>CRESS DNA virus dark matter in the feces of wild birds.</title>
        <authorList>
            <person name="Yang S."/>
            <person name="Zhang W."/>
        </authorList>
    </citation>
    <scope>NUCLEOTIDE SEQUENCE</scope>
    <source>
        <strain evidence="14">Fcc172gen1</strain>
    </source>
</reference>
<dbReference type="GO" id="GO:0003677">
    <property type="term" value="F:DNA binding"/>
    <property type="evidence" value="ECO:0007669"/>
    <property type="project" value="UniProtKB-KW"/>
</dbReference>
<accession>A0A8A4XBL3</accession>
<keyword evidence="6" id="KW-0540">Nuclease</keyword>
<evidence type="ECO:0000256" key="5">
    <source>
        <dbReference type="ARBA" id="ARBA00022705"/>
    </source>
</evidence>
<dbReference type="GO" id="GO:0000166">
    <property type="term" value="F:nucleotide binding"/>
    <property type="evidence" value="ECO:0007669"/>
    <property type="project" value="UniProtKB-KW"/>
</dbReference>
<evidence type="ECO:0000256" key="12">
    <source>
        <dbReference type="ARBA" id="ARBA00023125"/>
    </source>
</evidence>
<dbReference type="GO" id="GO:0004519">
    <property type="term" value="F:endonuclease activity"/>
    <property type="evidence" value="ECO:0007669"/>
    <property type="project" value="UniProtKB-KW"/>
</dbReference>
<evidence type="ECO:0000256" key="7">
    <source>
        <dbReference type="ARBA" id="ARBA00022723"/>
    </source>
</evidence>
<proteinExistence type="predicted"/>
<keyword evidence="3" id="KW-0808">Transferase</keyword>
<sequence>MPNLQFCAQHFLLTYAHTEGRDGKPPLDPFRVVECIGDLGAECIVARELYPTGEGFHYHVFVSFERRFRSRNSYVFDVDGYHPNVEPSRRNAVGGYDYATKDGEIVAGGLERPSGIGGRRSANRDEAIWGQITTAETRDEFWSLCDELDPKSLVCNFPALQRFADWKFRPVKVPYSTPDGVFDLTDYECLTDWRDNVLYGPIGGSHMYMGGLFSAGEALDNPEADYAVLDDIAGGIKFFPRFKDWLGCQMQFQLKVLYKEPSLFNWGRPCIWCSNTDPRVGMELADIEWMEGNCIFVEITSAIFHANTE</sequence>
<dbReference type="Gene3D" id="3.40.1310.20">
    <property type="match status" value="1"/>
</dbReference>
<dbReference type="GO" id="GO:0016779">
    <property type="term" value="F:nucleotidyltransferase activity"/>
    <property type="evidence" value="ECO:0007669"/>
    <property type="project" value="UniProtKB-KW"/>
</dbReference>
<evidence type="ECO:0000256" key="4">
    <source>
        <dbReference type="ARBA" id="ARBA00022695"/>
    </source>
</evidence>
<keyword evidence="2" id="KW-1048">Host nucleus</keyword>